<dbReference type="AlphaFoldDB" id="A0A5B8IZD1"/>
<gene>
    <name evidence="1" type="ORF">FPZ52_14580</name>
</gene>
<reference evidence="1 2" key="1">
    <citation type="submission" date="2019-07" db="EMBL/GenBank/DDBJ databases">
        <title>Litoreibacter alkalisoli sp. nov., isolated from saline-alkaline soil.</title>
        <authorList>
            <person name="Wang S."/>
            <person name="Xu L."/>
            <person name="Xing Y.-T."/>
            <person name="Sun J.-Q."/>
        </authorList>
    </citation>
    <scope>NUCLEOTIDE SEQUENCE [LARGE SCALE GENOMIC DNA]</scope>
    <source>
        <strain evidence="1 2">LN3S51</strain>
        <plasmid evidence="1 2">unnamed2</plasmid>
    </source>
</reference>
<dbReference type="EMBL" id="CP042263">
    <property type="protein sequence ID" value="QDY70923.1"/>
    <property type="molecule type" value="Genomic_DNA"/>
</dbReference>
<name>A0A5B8IZD1_9RHOB</name>
<dbReference type="OrthoDB" id="7869248at2"/>
<evidence type="ECO:0000313" key="2">
    <source>
        <dbReference type="Proteomes" id="UP000318483"/>
    </source>
</evidence>
<geneLocation type="plasmid" evidence="1 2">
    <name>unnamed2</name>
</geneLocation>
<dbReference type="Proteomes" id="UP000318483">
    <property type="component" value="Plasmid unnamed2"/>
</dbReference>
<organism evidence="1 2">
    <name type="scientific">Qingshengfaniella alkalisoli</name>
    <dbReference type="NCBI Taxonomy" id="2599296"/>
    <lineage>
        <taxon>Bacteria</taxon>
        <taxon>Pseudomonadati</taxon>
        <taxon>Pseudomonadota</taxon>
        <taxon>Alphaproteobacteria</taxon>
        <taxon>Rhodobacterales</taxon>
        <taxon>Paracoccaceae</taxon>
        <taxon>Qingshengfaniella</taxon>
    </lineage>
</organism>
<proteinExistence type="predicted"/>
<dbReference type="RefSeq" id="WP_146366339.1">
    <property type="nucleotide sequence ID" value="NZ_CP042263.1"/>
</dbReference>
<accession>A0A5B8IZD1</accession>
<keyword evidence="1" id="KW-0614">Plasmid</keyword>
<protein>
    <submittedName>
        <fullName evidence="1">Uncharacterized protein</fullName>
    </submittedName>
</protein>
<evidence type="ECO:0000313" key="1">
    <source>
        <dbReference type="EMBL" id="QDY70923.1"/>
    </source>
</evidence>
<dbReference type="KEGG" id="lit:FPZ52_14580"/>
<sequence>MSDTVEEAGPSRVTLLDIEGAFYLCEGEEHIDAVLSGDGDYPLPVNCIKFASMASMRQSLGDEVNVAGLWQINPDVVSRLRREEKINAINGDDA</sequence>
<keyword evidence="2" id="KW-1185">Reference proteome</keyword>